<dbReference type="PANTHER" id="PTHR10151">
    <property type="entry name" value="ECTONUCLEOTIDE PYROPHOSPHATASE/PHOSPHODIESTERASE"/>
    <property type="match status" value="1"/>
</dbReference>
<accession>A0A0B0IC88</accession>
<keyword evidence="2" id="KW-1185">Reference proteome</keyword>
<dbReference type="PANTHER" id="PTHR10151:SF120">
    <property type="entry name" value="BIS(5'-ADENOSYL)-TRIPHOSPHATASE"/>
    <property type="match status" value="1"/>
</dbReference>
<dbReference type="RefSeq" id="WP_034631781.1">
    <property type="nucleotide sequence ID" value="NZ_JRJU01000028.1"/>
</dbReference>
<dbReference type="InterPro" id="IPR002591">
    <property type="entry name" value="Phosphodiest/P_Trfase"/>
</dbReference>
<dbReference type="InterPro" id="IPR017850">
    <property type="entry name" value="Alkaline_phosphatase_core_sf"/>
</dbReference>
<evidence type="ECO:0000313" key="1">
    <source>
        <dbReference type="EMBL" id="KHF38865.1"/>
    </source>
</evidence>
<name>A0A0B0IC88_9BACI</name>
<organism evidence="1 2">
    <name type="scientific">Halalkalibacter okhensis</name>
    <dbReference type="NCBI Taxonomy" id="333138"/>
    <lineage>
        <taxon>Bacteria</taxon>
        <taxon>Bacillati</taxon>
        <taxon>Bacillota</taxon>
        <taxon>Bacilli</taxon>
        <taxon>Bacillales</taxon>
        <taxon>Bacillaceae</taxon>
        <taxon>Halalkalibacter</taxon>
    </lineage>
</organism>
<dbReference type="SUPFAM" id="SSF53649">
    <property type="entry name" value="Alkaline phosphatase-like"/>
    <property type="match status" value="1"/>
</dbReference>
<dbReference type="PROSITE" id="PS51257">
    <property type="entry name" value="PROKAR_LIPOPROTEIN"/>
    <property type="match status" value="1"/>
</dbReference>
<reference evidence="1 2" key="1">
    <citation type="submission" date="2014-09" db="EMBL/GenBank/DDBJ databases">
        <title>Genome sequencing and annotation of Bacillus Okhensis strain Kh10-101T.</title>
        <authorList>
            <person name="Prakash J.S."/>
        </authorList>
    </citation>
    <scope>NUCLEOTIDE SEQUENCE [LARGE SCALE GENOMIC DNA]</scope>
    <source>
        <strain evidence="2">Kh10-101T</strain>
    </source>
</reference>
<dbReference type="STRING" id="333138.LQ50_18735"/>
<comment type="caution">
    <text evidence="1">The sequence shown here is derived from an EMBL/GenBank/DDBJ whole genome shotgun (WGS) entry which is preliminary data.</text>
</comment>
<evidence type="ECO:0000313" key="2">
    <source>
        <dbReference type="Proteomes" id="UP000030832"/>
    </source>
</evidence>
<dbReference type="Proteomes" id="UP000030832">
    <property type="component" value="Unassembled WGS sequence"/>
</dbReference>
<dbReference type="Gene3D" id="3.40.720.10">
    <property type="entry name" value="Alkaline Phosphatase, subunit A"/>
    <property type="match status" value="1"/>
</dbReference>
<evidence type="ECO:0008006" key="3">
    <source>
        <dbReference type="Google" id="ProtNLM"/>
    </source>
</evidence>
<dbReference type="eggNOG" id="COG1524">
    <property type="taxonomic scope" value="Bacteria"/>
</dbReference>
<dbReference type="Pfam" id="PF01663">
    <property type="entry name" value="Phosphodiest"/>
    <property type="match status" value="1"/>
</dbReference>
<dbReference type="OrthoDB" id="2381338at2"/>
<sequence>MRTILLYTLIACLLVTGCQQDRPEGATLAQSSKSGPLENSKNVIVIVIDSMTKPVIEETMERGSLPALSFLADRGKVYHDLVAPFPSMSVAIESTLITGTSPKEHKVPGLVWYDPLGDVIVDYGSTLSKYWKLGFNDTLMNTLVHLNSNHISPEVSTIYEDLKIDGRTSGSINLLVYRGDQTHRVTVPGYMKSLLHLPDKIETKGPDLLAFGQAIKPKAVEGAKLDEGIYQKFGLNDSYSAQVTSQLIKKKEQPDFLMVFFPNYDKDAHYHGPVSPEYFAKTDGYLQEILNAYDSWDEALRENIFVIMGDHGQVLLTDKKEEAAIELAPLLIPYQVAPLMDEPSSGDIVIANNHRSAYLYTVAPDLDFIDIANQLQQDKRIDHLAWLNGNELVLYRVGTQGYLRVTEGGEWSDQYEQTWSFEGNEQIADIEVNESDRTISYGDYPDIFHQLYGALSSHSETMIVTAKPGYTLKSEGSPVHNEGGEHGGLHKNDTLTSIIVSGTDKELDERRMEALKGYFLQLLE</sequence>
<dbReference type="GO" id="GO:0016787">
    <property type="term" value="F:hydrolase activity"/>
    <property type="evidence" value="ECO:0007669"/>
    <property type="project" value="UniProtKB-ARBA"/>
</dbReference>
<gene>
    <name evidence="1" type="ORF">LQ50_18735</name>
</gene>
<protein>
    <recommendedName>
        <fullName evidence="3">Phosphodiesterase</fullName>
    </recommendedName>
</protein>
<dbReference type="EMBL" id="JRJU01000028">
    <property type="protein sequence ID" value="KHF38865.1"/>
    <property type="molecule type" value="Genomic_DNA"/>
</dbReference>
<dbReference type="AlphaFoldDB" id="A0A0B0IC88"/>
<proteinExistence type="predicted"/>